<evidence type="ECO:0000313" key="9">
    <source>
        <dbReference type="EMBL" id="ORY70348.1"/>
    </source>
</evidence>
<dbReference type="GO" id="GO:0005783">
    <property type="term" value="C:endoplasmic reticulum"/>
    <property type="evidence" value="ECO:0007669"/>
    <property type="project" value="UniProtKB-SubCell"/>
</dbReference>
<keyword evidence="7" id="KW-0472">Membrane</keyword>
<organism evidence="9 10">
    <name type="scientific">Pseudomassariella vexata</name>
    <dbReference type="NCBI Taxonomy" id="1141098"/>
    <lineage>
        <taxon>Eukaryota</taxon>
        <taxon>Fungi</taxon>
        <taxon>Dikarya</taxon>
        <taxon>Ascomycota</taxon>
        <taxon>Pezizomycotina</taxon>
        <taxon>Sordariomycetes</taxon>
        <taxon>Xylariomycetidae</taxon>
        <taxon>Amphisphaeriales</taxon>
        <taxon>Pseudomassariaceae</taxon>
        <taxon>Pseudomassariella</taxon>
    </lineage>
</organism>
<keyword evidence="10" id="KW-1185">Reference proteome</keyword>
<dbReference type="GO" id="GO:0005739">
    <property type="term" value="C:mitochondrion"/>
    <property type="evidence" value="ECO:0007669"/>
    <property type="project" value="UniProtKB-SubCell"/>
</dbReference>
<evidence type="ECO:0000256" key="2">
    <source>
        <dbReference type="ARBA" id="ARBA00004240"/>
    </source>
</evidence>
<evidence type="ECO:0000256" key="3">
    <source>
        <dbReference type="ARBA" id="ARBA00004370"/>
    </source>
</evidence>
<dbReference type="Gene3D" id="3.40.50.1820">
    <property type="entry name" value="alpha/beta hydrolase"/>
    <property type="match status" value="1"/>
</dbReference>
<dbReference type="Proteomes" id="UP000193689">
    <property type="component" value="Unassembled WGS sequence"/>
</dbReference>
<dbReference type="InterPro" id="IPR029058">
    <property type="entry name" value="AB_hydrolase_fold"/>
</dbReference>
<dbReference type="AlphaFoldDB" id="A0A1Y2EFI6"/>
<evidence type="ECO:0000256" key="4">
    <source>
        <dbReference type="ARBA" id="ARBA00007920"/>
    </source>
</evidence>
<sequence length="427" mass="48237">MRLCSTPKPGCTDASSEGGMTVGHLRPGEAFRDMSVGIALLFRLSRYRYPVYSTGPHIETPRYLTLRVDGIPIRSSRDAFESDLECITSQSPDLRNVVDKLVIRSFVPKDRYSICATVTIRTRVPEDVLLYRLKHASDEHPYRYDCTFYGITPLYEDKSAIKCDIIAVRGLASHAIGSWKSPKSNDIWLRDWLPEDIPNVRVLLYGYDTTLLKNTSKASIEDLGQRLLESLIAFRTSDKTERRSVVFIGHSLGGLLIKEALLRAYWSPDVNKEHKLLYTICNGLLFFGVPNHGLRNEKLSSIISGQPNQALINSLVVDNESEPSPFLRRLSADFARCFKGQQRVISFYERKLSTTVEMHLDGKLRKSGPLALMVTKQSATSTGLTAVPDEDNIPFDTDHSGLVKYEDRGQDAYHIVKERLRTLIHEL</sequence>
<comment type="similarity">
    <text evidence="4">Belongs to the putative lipase ROG1 family.</text>
</comment>
<dbReference type="InterPro" id="IPR007751">
    <property type="entry name" value="DUF676_lipase-like"/>
</dbReference>
<name>A0A1Y2EFI6_9PEZI</name>
<keyword evidence="6" id="KW-0496">Mitochondrion</keyword>
<dbReference type="GeneID" id="63779087"/>
<evidence type="ECO:0000313" key="10">
    <source>
        <dbReference type="Proteomes" id="UP000193689"/>
    </source>
</evidence>
<evidence type="ECO:0000259" key="8">
    <source>
        <dbReference type="Pfam" id="PF05057"/>
    </source>
</evidence>
<comment type="subcellular location">
    <subcellularLocation>
        <location evidence="2">Endoplasmic reticulum</location>
    </subcellularLocation>
    <subcellularLocation>
        <location evidence="3">Membrane</location>
    </subcellularLocation>
    <subcellularLocation>
        <location evidence="1">Mitochondrion</location>
    </subcellularLocation>
</comment>
<comment type="caution">
    <text evidence="9">The sequence shown here is derived from an EMBL/GenBank/DDBJ whole genome shotgun (WGS) entry which is preliminary data.</text>
</comment>
<dbReference type="InterPro" id="IPR052374">
    <property type="entry name" value="SERAC1"/>
</dbReference>
<evidence type="ECO:0000256" key="6">
    <source>
        <dbReference type="ARBA" id="ARBA00023128"/>
    </source>
</evidence>
<accession>A0A1Y2EFI6</accession>
<dbReference type="GO" id="GO:0016020">
    <property type="term" value="C:membrane"/>
    <property type="evidence" value="ECO:0007669"/>
    <property type="project" value="UniProtKB-SubCell"/>
</dbReference>
<evidence type="ECO:0000256" key="7">
    <source>
        <dbReference type="ARBA" id="ARBA00023136"/>
    </source>
</evidence>
<dbReference type="STRING" id="1141098.A0A1Y2EFI6"/>
<proteinExistence type="inferred from homology"/>
<feature type="domain" description="DUF676" evidence="8">
    <location>
        <begin position="214"/>
        <end position="269"/>
    </location>
</feature>
<dbReference type="PANTHER" id="PTHR48182">
    <property type="entry name" value="PROTEIN SERAC1"/>
    <property type="match status" value="1"/>
</dbReference>
<dbReference type="InParanoid" id="A0A1Y2EFI6"/>
<reference evidence="9 10" key="1">
    <citation type="submission" date="2016-07" db="EMBL/GenBank/DDBJ databases">
        <title>Pervasive Adenine N6-methylation of Active Genes in Fungi.</title>
        <authorList>
            <consortium name="DOE Joint Genome Institute"/>
            <person name="Mondo S.J."/>
            <person name="Dannebaum R.O."/>
            <person name="Kuo R.C."/>
            <person name="Labutti K."/>
            <person name="Haridas S."/>
            <person name="Kuo A."/>
            <person name="Salamov A."/>
            <person name="Ahrendt S.R."/>
            <person name="Lipzen A."/>
            <person name="Sullivan W."/>
            <person name="Andreopoulos W.B."/>
            <person name="Clum A."/>
            <person name="Lindquist E."/>
            <person name="Daum C."/>
            <person name="Ramamoorthy G.K."/>
            <person name="Gryganskyi A."/>
            <person name="Culley D."/>
            <person name="Magnuson J.K."/>
            <person name="James T.Y."/>
            <person name="O'Malley M.A."/>
            <person name="Stajich J.E."/>
            <person name="Spatafora J.W."/>
            <person name="Visel A."/>
            <person name="Grigoriev I.V."/>
        </authorList>
    </citation>
    <scope>NUCLEOTIDE SEQUENCE [LARGE SCALE GENOMIC DNA]</scope>
    <source>
        <strain evidence="9 10">CBS 129021</strain>
    </source>
</reference>
<dbReference type="EMBL" id="MCFJ01000002">
    <property type="protein sequence ID" value="ORY70348.1"/>
    <property type="molecule type" value="Genomic_DNA"/>
</dbReference>
<evidence type="ECO:0000256" key="1">
    <source>
        <dbReference type="ARBA" id="ARBA00004173"/>
    </source>
</evidence>
<dbReference type="SUPFAM" id="SSF53474">
    <property type="entry name" value="alpha/beta-Hydrolases"/>
    <property type="match status" value="1"/>
</dbReference>
<protein>
    <recommendedName>
        <fullName evidence="8">DUF676 domain-containing protein</fullName>
    </recommendedName>
</protein>
<dbReference type="OrthoDB" id="7464126at2759"/>
<keyword evidence="5" id="KW-0256">Endoplasmic reticulum</keyword>
<dbReference type="RefSeq" id="XP_040720298.1">
    <property type="nucleotide sequence ID" value="XM_040862875.1"/>
</dbReference>
<gene>
    <name evidence="9" type="ORF">BCR38DRAFT_471661</name>
</gene>
<dbReference type="PANTHER" id="PTHR48182:SF2">
    <property type="entry name" value="PROTEIN SERAC1"/>
    <property type="match status" value="1"/>
</dbReference>
<evidence type="ECO:0000256" key="5">
    <source>
        <dbReference type="ARBA" id="ARBA00022824"/>
    </source>
</evidence>
<dbReference type="Pfam" id="PF05057">
    <property type="entry name" value="DUF676"/>
    <property type="match status" value="1"/>
</dbReference>